<dbReference type="InterPro" id="IPR046365">
    <property type="entry name" value="FAM124_dom"/>
</dbReference>
<dbReference type="PANTHER" id="PTHR14715">
    <property type="entry name" value="FAM124 DOMAIN-CONTAINING PROTEIN-RELATED"/>
    <property type="match status" value="1"/>
</dbReference>
<dbReference type="Pfam" id="PF15067">
    <property type="entry name" value="FAM124"/>
    <property type="match status" value="1"/>
</dbReference>
<proteinExistence type="inferred from homology"/>
<evidence type="ECO:0000256" key="2">
    <source>
        <dbReference type="SAM" id="MobiDB-lite"/>
    </source>
</evidence>
<reference evidence="4" key="1">
    <citation type="thesis" date="2021" institute="BYU ScholarsArchive" country="Provo, UT, USA">
        <title>Applications of and Algorithms for Genome Assembly and Genomic Analyses with an Emphasis on Marine Teleosts.</title>
        <authorList>
            <person name="Pickett B.D."/>
        </authorList>
    </citation>
    <scope>NUCLEOTIDE SEQUENCE</scope>
    <source>
        <strain evidence="4">HI-2016</strain>
    </source>
</reference>
<accession>A0A8T2NPH3</accession>
<keyword evidence="5" id="KW-1185">Reference proteome</keyword>
<organism evidence="4 5">
    <name type="scientific">Albula glossodonta</name>
    <name type="common">roundjaw bonefish</name>
    <dbReference type="NCBI Taxonomy" id="121402"/>
    <lineage>
        <taxon>Eukaryota</taxon>
        <taxon>Metazoa</taxon>
        <taxon>Chordata</taxon>
        <taxon>Craniata</taxon>
        <taxon>Vertebrata</taxon>
        <taxon>Euteleostomi</taxon>
        <taxon>Actinopterygii</taxon>
        <taxon>Neopterygii</taxon>
        <taxon>Teleostei</taxon>
        <taxon>Albuliformes</taxon>
        <taxon>Albulidae</taxon>
        <taxon>Albula</taxon>
    </lineage>
</organism>
<dbReference type="PANTHER" id="PTHR14715:SF6">
    <property type="entry name" value="FAM124 DOMAIN-CONTAINING PROTEIN"/>
    <property type="match status" value="1"/>
</dbReference>
<evidence type="ECO:0000256" key="1">
    <source>
        <dbReference type="ARBA" id="ARBA00006440"/>
    </source>
</evidence>
<comment type="similarity">
    <text evidence="1">Belongs to the FAM124 family.</text>
</comment>
<evidence type="ECO:0000259" key="3">
    <source>
        <dbReference type="Pfam" id="PF15067"/>
    </source>
</evidence>
<dbReference type="EMBL" id="JAFBMS010000039">
    <property type="protein sequence ID" value="KAG9340981.1"/>
    <property type="molecule type" value="Genomic_DNA"/>
</dbReference>
<feature type="compositionally biased region" description="Low complexity" evidence="2">
    <location>
        <begin position="116"/>
        <end position="141"/>
    </location>
</feature>
<evidence type="ECO:0000313" key="5">
    <source>
        <dbReference type="Proteomes" id="UP000824540"/>
    </source>
</evidence>
<evidence type="ECO:0000313" key="4">
    <source>
        <dbReference type="EMBL" id="KAG9340981.1"/>
    </source>
</evidence>
<dbReference type="InterPro" id="IPR029380">
    <property type="entry name" value="FAM124"/>
</dbReference>
<name>A0A8T2NPH3_9TELE</name>
<feature type="region of interest" description="Disordered" evidence="2">
    <location>
        <begin position="103"/>
        <end position="152"/>
    </location>
</feature>
<gene>
    <name evidence="4" type="ORF">JZ751_020175</name>
</gene>
<feature type="non-terminal residue" evidence="4">
    <location>
        <position position="1"/>
    </location>
</feature>
<comment type="caution">
    <text evidence="4">The sequence shown here is derived from an EMBL/GenBank/DDBJ whole genome shotgun (WGS) entry which is preliminary data.</text>
</comment>
<dbReference type="AlphaFoldDB" id="A0A8T2NPH3"/>
<dbReference type="Proteomes" id="UP000824540">
    <property type="component" value="Unassembled WGS sequence"/>
</dbReference>
<dbReference type="OrthoDB" id="10023686at2759"/>
<protein>
    <recommendedName>
        <fullName evidence="3">FAM124 domain-containing protein</fullName>
    </recommendedName>
</protein>
<sequence length="218" mass="24048">REGFVCFTLFRPRLGFEVQLALKRLPPGVNPVRLSSSILEFRISDLRPLRPHLPHPCISISALRWQTRDHDGNKILLQHASFPDSDIPSVQYPNCRCRTEGAIRPLRDSPSSPEVLSGLSFTSSSSLSSGSLGSPSSSSVSPHLEKNFSQLPPLSNKPAPQICYLPQGHHKQLSPRLPEGLSASRRTLPSATGFQPILEQNMASTCPSPSYHTDEFYI</sequence>
<feature type="domain" description="FAM124" evidence="3">
    <location>
        <begin position="1"/>
        <end position="78"/>
    </location>
</feature>